<protein>
    <recommendedName>
        <fullName evidence="3">YbbR-like domain-containing protein</fullName>
    </recommendedName>
</protein>
<gene>
    <name evidence="2" type="ORF">ENO47_09835</name>
</gene>
<accession>A0A7C2V4Q9</accession>
<organism evidence="2">
    <name type="scientific">Hydrogenobacter sp</name>
    <dbReference type="NCBI Taxonomy" id="2152829"/>
    <lineage>
        <taxon>Bacteria</taxon>
        <taxon>Pseudomonadati</taxon>
        <taxon>Aquificota</taxon>
        <taxon>Aquificia</taxon>
        <taxon>Aquificales</taxon>
        <taxon>Aquificaceae</taxon>
        <taxon>Hydrogenobacter</taxon>
    </lineage>
</organism>
<proteinExistence type="predicted"/>
<comment type="caution">
    <text evidence="2">The sequence shown here is derived from an EMBL/GenBank/DDBJ whole genome shotgun (WGS) entry which is preliminary data.</text>
</comment>
<sequence length="128" mass="15105">MLKDALIKDWQYKLLALFMGTTLWFIHNFGGKVPMNIERYIEIFNQRDGYTYKLERKKVRLKLSVMERFVSEEMIENITVGIDVKGLEEGEYLLKVYVKNVPKFIVSVEKIEPDYVKVKVIKAPNRGQ</sequence>
<evidence type="ECO:0000313" key="2">
    <source>
        <dbReference type="EMBL" id="HEW46940.1"/>
    </source>
</evidence>
<keyword evidence="1" id="KW-1133">Transmembrane helix</keyword>
<dbReference type="EMBL" id="DSFP01000081">
    <property type="protein sequence ID" value="HEW46940.1"/>
    <property type="molecule type" value="Genomic_DNA"/>
</dbReference>
<keyword evidence="1" id="KW-0472">Membrane</keyword>
<keyword evidence="1" id="KW-0812">Transmembrane</keyword>
<evidence type="ECO:0008006" key="3">
    <source>
        <dbReference type="Google" id="ProtNLM"/>
    </source>
</evidence>
<reference evidence="2" key="1">
    <citation type="journal article" date="2020" name="mSystems">
        <title>Genome- and Community-Level Interaction Insights into Carbon Utilization and Element Cycling Functions of Hydrothermarchaeota in Hydrothermal Sediment.</title>
        <authorList>
            <person name="Zhou Z."/>
            <person name="Liu Y."/>
            <person name="Xu W."/>
            <person name="Pan J."/>
            <person name="Luo Z.H."/>
            <person name="Li M."/>
        </authorList>
    </citation>
    <scope>NUCLEOTIDE SEQUENCE [LARGE SCALE GENOMIC DNA]</scope>
    <source>
        <strain evidence="2">SpSt-132</strain>
    </source>
</reference>
<feature type="transmembrane region" description="Helical" evidence="1">
    <location>
        <begin position="12"/>
        <end position="30"/>
    </location>
</feature>
<evidence type="ECO:0000256" key="1">
    <source>
        <dbReference type="SAM" id="Phobius"/>
    </source>
</evidence>
<dbReference type="AlphaFoldDB" id="A0A7C2V4Q9"/>
<dbReference type="Gene3D" id="2.170.120.30">
    <property type="match status" value="1"/>
</dbReference>
<name>A0A7C2V4Q9_9AQUI</name>